<sequence length="588" mass="65932">MTKFFQKLCFFSLILASGLLFRVTTIAASGNYTITNYDVTANIQKDGSADISQAVTYTFKNGQTNAVYLNQPIMDGATTTIPSVVVQQDGKSYQLSQRDDGSNDTYSVINNENGLRIKVYHQISDATATFYYTYHLSQGITNYTDTAALNWQVIGDQWNTPLNNVHIRLKFADGKISPLQAWANSDAKTKVTVNQPKGRVTIAAKQLPAKTSLEFLTTFPTSATVNNTLVSKQNYQNQAKNTVQSWKDQAQAKAHQKAQANFFQPLITLLIGLVFAFAWLIFLWRHPESRQPWPEANPPHSYDLPALPPFIAQAVYSDNVPDNNALGAYLLELAIKKKIAIQPVDRKKDDYQLTLLDESLTNTDVVTDLLFNVVGDGQKVTLEQLRKYGASRRGEKQMSYVFEEWQAGVLTAAKAHKYVNSKSARTLAWNSILALVSVTFLVAAIFLGNSQTFLLTSLAILALLVQAGVFAYYYRHHSPYTPRGVEAITHLRAFRHTLRDLDKIDMKKHGDIDYWAEVLPYSIAFGYNKRTIKAFKANFSEEELANHLGASYQAFFTAPVGFGDRFTASFSKAVDAYNANKKRQETRY</sequence>
<evidence type="ECO:0000256" key="2">
    <source>
        <dbReference type="SAM" id="SignalP"/>
    </source>
</evidence>
<keyword evidence="1" id="KW-0472">Membrane</keyword>
<dbReference type="RefSeq" id="WP_025020620.1">
    <property type="nucleotide sequence ID" value="NZ_AZFH01000181.1"/>
</dbReference>
<evidence type="ECO:0000313" key="6">
    <source>
        <dbReference type="Proteomes" id="UP000051048"/>
    </source>
</evidence>
<gene>
    <name evidence="5" type="ORF">FC36_GL001508</name>
</gene>
<dbReference type="InterPro" id="IPR018702">
    <property type="entry name" value="DUF2207"/>
</dbReference>
<feature type="domain" description="DUF2207" evidence="3">
    <location>
        <begin position="33"/>
        <end position="219"/>
    </location>
</feature>
<reference evidence="5 6" key="1">
    <citation type="journal article" date="2015" name="Genome Announc.">
        <title>Expanding the biotechnology potential of lactobacilli through comparative genomics of 213 strains and associated genera.</title>
        <authorList>
            <person name="Sun Z."/>
            <person name="Harris H.M."/>
            <person name="McCann A."/>
            <person name="Guo C."/>
            <person name="Argimon S."/>
            <person name="Zhang W."/>
            <person name="Yang X."/>
            <person name="Jeffery I.B."/>
            <person name="Cooney J.C."/>
            <person name="Kagawa T.F."/>
            <person name="Liu W."/>
            <person name="Song Y."/>
            <person name="Salvetti E."/>
            <person name="Wrobel A."/>
            <person name="Rasinkangas P."/>
            <person name="Parkhill J."/>
            <person name="Rea M.C."/>
            <person name="O'Sullivan O."/>
            <person name="Ritari J."/>
            <person name="Douillard F.P."/>
            <person name="Paul Ross R."/>
            <person name="Yang R."/>
            <person name="Briner A.E."/>
            <person name="Felis G.E."/>
            <person name="de Vos W.M."/>
            <person name="Barrangou R."/>
            <person name="Klaenhammer T.R."/>
            <person name="Caufield P.W."/>
            <person name="Cui Y."/>
            <person name="Zhang H."/>
            <person name="O'Toole P.W."/>
        </authorList>
    </citation>
    <scope>NUCLEOTIDE SEQUENCE [LARGE SCALE GENOMIC DNA]</scope>
    <source>
        <strain evidence="5 6">DSM 15833</strain>
    </source>
</reference>
<keyword evidence="2" id="KW-0732">Signal</keyword>
<dbReference type="AlphaFoldDB" id="A0A0R1TE72"/>
<dbReference type="OrthoDB" id="2138002at2"/>
<dbReference type="EMBL" id="AZFH01000181">
    <property type="protein sequence ID" value="KRL77106.1"/>
    <property type="molecule type" value="Genomic_DNA"/>
</dbReference>
<accession>A0A0R1TE72</accession>
<protein>
    <recommendedName>
        <fullName evidence="7">DUF2207 domain-containing protein</fullName>
    </recommendedName>
</protein>
<feature type="transmembrane region" description="Helical" evidence="1">
    <location>
        <begin position="453"/>
        <end position="474"/>
    </location>
</feature>
<dbReference type="Proteomes" id="UP000051048">
    <property type="component" value="Unassembled WGS sequence"/>
</dbReference>
<organism evidence="5 6">
    <name type="scientific">Ligilactobacillus equi DSM 15833 = JCM 10991</name>
    <dbReference type="NCBI Taxonomy" id="1423740"/>
    <lineage>
        <taxon>Bacteria</taxon>
        <taxon>Bacillati</taxon>
        <taxon>Bacillota</taxon>
        <taxon>Bacilli</taxon>
        <taxon>Lactobacillales</taxon>
        <taxon>Lactobacillaceae</taxon>
        <taxon>Ligilactobacillus</taxon>
    </lineage>
</organism>
<keyword evidence="1" id="KW-0812">Transmembrane</keyword>
<dbReference type="PATRIC" id="fig|1423740.3.peg.1633"/>
<feature type="transmembrane region" description="Helical" evidence="1">
    <location>
        <begin position="427"/>
        <end position="447"/>
    </location>
</feature>
<proteinExistence type="predicted"/>
<evidence type="ECO:0000259" key="3">
    <source>
        <dbReference type="Pfam" id="PF09972"/>
    </source>
</evidence>
<evidence type="ECO:0008006" key="7">
    <source>
        <dbReference type="Google" id="ProtNLM"/>
    </source>
</evidence>
<feature type="chain" id="PRO_5006411185" description="DUF2207 domain-containing protein" evidence="2">
    <location>
        <begin position="28"/>
        <end position="588"/>
    </location>
</feature>
<keyword evidence="1" id="KW-1133">Transmembrane helix</keyword>
<name>A0A0R1TE72_9LACO</name>
<evidence type="ECO:0000259" key="4">
    <source>
        <dbReference type="Pfam" id="PF20990"/>
    </source>
</evidence>
<dbReference type="Pfam" id="PF20990">
    <property type="entry name" value="DUF2207_C"/>
    <property type="match status" value="1"/>
</dbReference>
<evidence type="ECO:0000313" key="5">
    <source>
        <dbReference type="EMBL" id="KRL77106.1"/>
    </source>
</evidence>
<dbReference type="Pfam" id="PF09972">
    <property type="entry name" value="DUF2207"/>
    <property type="match status" value="1"/>
</dbReference>
<feature type="signal peptide" evidence="2">
    <location>
        <begin position="1"/>
        <end position="27"/>
    </location>
</feature>
<dbReference type="InterPro" id="IPR048389">
    <property type="entry name" value="YciQ-like_C"/>
</dbReference>
<evidence type="ECO:0000256" key="1">
    <source>
        <dbReference type="SAM" id="Phobius"/>
    </source>
</evidence>
<feature type="domain" description="Predicted membrane protein YciQ-like C-terminal" evidence="4">
    <location>
        <begin position="298"/>
        <end position="535"/>
    </location>
</feature>
<feature type="transmembrane region" description="Helical" evidence="1">
    <location>
        <begin position="262"/>
        <end position="284"/>
    </location>
</feature>
<comment type="caution">
    <text evidence="5">The sequence shown here is derived from an EMBL/GenBank/DDBJ whole genome shotgun (WGS) entry which is preliminary data.</text>
</comment>
<dbReference type="STRING" id="1423740.FC36_GL001508"/>